<dbReference type="InterPro" id="IPR008588">
    <property type="entry name" value="DUF870_CAE_spp"/>
</dbReference>
<protein>
    <recommendedName>
        <fullName evidence="4">ZP domain-containing protein</fullName>
    </recommendedName>
</protein>
<dbReference type="Proteomes" id="UP000230233">
    <property type="component" value="Chromosome IV"/>
</dbReference>
<reference evidence="3" key="1">
    <citation type="submission" date="2017-10" db="EMBL/GenBank/DDBJ databases">
        <title>Rapid genome shrinkage in a self-fertile nematode reveals novel sperm competition proteins.</title>
        <authorList>
            <person name="Yin D."/>
            <person name="Schwarz E.M."/>
            <person name="Thomas C.G."/>
            <person name="Felde R.L."/>
            <person name="Korf I.F."/>
            <person name="Cutter A.D."/>
            <person name="Schartner C.M."/>
            <person name="Ralston E.J."/>
            <person name="Meyer B.J."/>
            <person name="Haag E.S."/>
        </authorList>
    </citation>
    <scope>NUCLEOTIDE SEQUENCE [LARGE SCALE GENOMIC DNA]</scope>
    <source>
        <strain evidence="3">JU1422</strain>
    </source>
</reference>
<keyword evidence="3" id="KW-1185">Reference proteome</keyword>
<comment type="caution">
    <text evidence="2">The sequence shown here is derived from an EMBL/GenBank/DDBJ whole genome shotgun (WGS) entry which is preliminary data.</text>
</comment>
<organism evidence="2 3">
    <name type="scientific">Caenorhabditis nigoni</name>
    <dbReference type="NCBI Taxonomy" id="1611254"/>
    <lineage>
        <taxon>Eukaryota</taxon>
        <taxon>Metazoa</taxon>
        <taxon>Ecdysozoa</taxon>
        <taxon>Nematoda</taxon>
        <taxon>Chromadorea</taxon>
        <taxon>Rhabditida</taxon>
        <taxon>Rhabditina</taxon>
        <taxon>Rhabditomorpha</taxon>
        <taxon>Rhabditoidea</taxon>
        <taxon>Rhabditidae</taxon>
        <taxon>Peloderinae</taxon>
        <taxon>Caenorhabditis</taxon>
    </lineage>
</organism>
<evidence type="ECO:0000313" key="3">
    <source>
        <dbReference type="Proteomes" id="UP000230233"/>
    </source>
</evidence>
<name>A0A2G5UC87_9PELO</name>
<dbReference type="OrthoDB" id="5900086at2759"/>
<dbReference type="AlphaFoldDB" id="A0A2G5UC87"/>
<proteinExistence type="predicted"/>
<accession>A0A2G5UC87</accession>
<dbReference type="EMBL" id="PDUG01000004">
    <property type="protein sequence ID" value="PIC36961.1"/>
    <property type="molecule type" value="Genomic_DNA"/>
</dbReference>
<dbReference type="Pfam" id="PF05912">
    <property type="entry name" value="DUF870"/>
    <property type="match status" value="1"/>
</dbReference>
<feature type="signal peptide" evidence="1">
    <location>
        <begin position="1"/>
        <end position="19"/>
    </location>
</feature>
<evidence type="ECO:0000256" key="1">
    <source>
        <dbReference type="SAM" id="SignalP"/>
    </source>
</evidence>
<gene>
    <name evidence="2" type="primary">Cnig_chr_IV.g15767</name>
    <name evidence="2" type="ORF">B9Z55_015767</name>
</gene>
<feature type="chain" id="PRO_5013848739" description="ZP domain-containing protein" evidence="1">
    <location>
        <begin position="20"/>
        <end position="150"/>
    </location>
</feature>
<evidence type="ECO:0000313" key="2">
    <source>
        <dbReference type="EMBL" id="PIC36961.1"/>
    </source>
</evidence>
<evidence type="ECO:0008006" key="4">
    <source>
        <dbReference type="Google" id="ProtNLM"/>
    </source>
</evidence>
<keyword evidence="1" id="KW-0732">Signal</keyword>
<sequence>MNFPIFSIFLIIFLGFSKSDPLTIDVEVRCAFNQLYWCGKMHIFEHNNYPKPHDIIRSEDFCTYDVIKRFHYTDIYLQGDTSPMYEIQYQLHHNCTPDVFWRCLNSEEPVEVPKIGDQVIVQNFRYCAQLNIDAYSRGTSEECPHPNGEF</sequence>